<dbReference type="InterPro" id="IPR043502">
    <property type="entry name" value="DNA/RNA_pol_sf"/>
</dbReference>
<evidence type="ECO:0000313" key="3">
    <source>
        <dbReference type="Proteomes" id="UP001209878"/>
    </source>
</evidence>
<proteinExistence type="predicted"/>
<dbReference type="PROSITE" id="PS50878">
    <property type="entry name" value="RT_POL"/>
    <property type="match status" value="1"/>
</dbReference>
<keyword evidence="3" id="KW-1185">Reference proteome</keyword>
<dbReference type="PANTHER" id="PTHR37984">
    <property type="entry name" value="PROTEIN CBG26694"/>
    <property type="match status" value="1"/>
</dbReference>
<reference evidence="2" key="1">
    <citation type="journal article" date="2023" name="Mol. Biol. Evol.">
        <title>Third-Generation Sequencing Reveals the Adaptive Role of the Epigenome in Three Deep-Sea Polychaetes.</title>
        <authorList>
            <person name="Perez M."/>
            <person name="Aroh O."/>
            <person name="Sun Y."/>
            <person name="Lan Y."/>
            <person name="Juniper S.K."/>
            <person name="Young C.R."/>
            <person name="Angers B."/>
            <person name="Qian P.Y."/>
        </authorList>
    </citation>
    <scope>NUCLEOTIDE SEQUENCE</scope>
    <source>
        <strain evidence="2">R07B-5</strain>
    </source>
</reference>
<dbReference type="InterPro" id="IPR000477">
    <property type="entry name" value="RT_dom"/>
</dbReference>
<comment type="caution">
    <text evidence="2">The sequence shown here is derived from an EMBL/GenBank/DDBJ whole genome shotgun (WGS) entry which is preliminary data.</text>
</comment>
<dbReference type="InterPro" id="IPR043128">
    <property type="entry name" value="Rev_trsase/Diguanyl_cyclase"/>
</dbReference>
<feature type="domain" description="Reverse transcriptase" evidence="1">
    <location>
        <begin position="1"/>
        <end position="53"/>
    </location>
</feature>
<accession>A0AAD9NHK7</accession>
<dbReference type="Gene3D" id="3.30.70.270">
    <property type="match status" value="1"/>
</dbReference>
<dbReference type="Proteomes" id="UP001209878">
    <property type="component" value="Unassembled WGS sequence"/>
</dbReference>
<gene>
    <name evidence="2" type="ORF">NP493_1277g00055</name>
</gene>
<evidence type="ECO:0000313" key="2">
    <source>
        <dbReference type="EMBL" id="KAK2167454.1"/>
    </source>
</evidence>
<organism evidence="2 3">
    <name type="scientific">Ridgeia piscesae</name>
    <name type="common">Tubeworm</name>
    <dbReference type="NCBI Taxonomy" id="27915"/>
    <lineage>
        <taxon>Eukaryota</taxon>
        <taxon>Metazoa</taxon>
        <taxon>Spiralia</taxon>
        <taxon>Lophotrochozoa</taxon>
        <taxon>Annelida</taxon>
        <taxon>Polychaeta</taxon>
        <taxon>Sedentaria</taxon>
        <taxon>Canalipalpata</taxon>
        <taxon>Sabellida</taxon>
        <taxon>Siboglinidae</taxon>
        <taxon>Ridgeia</taxon>
    </lineage>
</organism>
<sequence>MYLDDIILTGATKAQHLETLDMVLGRLEEAGLRLKRKKCTFLADGVVYLGPRIDQHGLHSVQIGLHLILIRWTPF</sequence>
<dbReference type="PANTHER" id="PTHR37984:SF13">
    <property type="entry name" value="RIBONUCLEASE H"/>
    <property type="match status" value="1"/>
</dbReference>
<protein>
    <recommendedName>
        <fullName evidence="1">Reverse transcriptase domain-containing protein</fullName>
    </recommendedName>
</protein>
<dbReference type="InterPro" id="IPR050951">
    <property type="entry name" value="Retrovirus_Pol_polyprotein"/>
</dbReference>
<evidence type="ECO:0000259" key="1">
    <source>
        <dbReference type="PROSITE" id="PS50878"/>
    </source>
</evidence>
<dbReference type="AlphaFoldDB" id="A0AAD9NHK7"/>
<dbReference type="EMBL" id="JAODUO010001273">
    <property type="protein sequence ID" value="KAK2167454.1"/>
    <property type="molecule type" value="Genomic_DNA"/>
</dbReference>
<dbReference type="SUPFAM" id="SSF56672">
    <property type="entry name" value="DNA/RNA polymerases"/>
    <property type="match status" value="1"/>
</dbReference>
<dbReference type="Pfam" id="PF00078">
    <property type="entry name" value="RVT_1"/>
    <property type="match status" value="1"/>
</dbReference>
<name>A0AAD9NHK7_RIDPI</name>